<sequence>MQKTTSSPMNNMPPPQALNPWKSPMFLEMIQGTALPVIVGSGPSSRTYVLPLTLLKTHSDYFSNEIARILPMMREAGANKKRKLDRSDTATELAHVDETDADEEGKKKEVDKAKGLELDRGEFFMRLPDVDPTIFGLFLRFMYQGEYPETVDAMSSTAAPNINNNMAPRTASGPISNPANPNTNTTSLPLRRPPSSQSNPAGSNSSSQPYTPIRPPTGTPTPTHLRPPPISTRSQPAMPPPPPPPSNPQVERIPPSIQAWLLAQRLGATHFMNYSITRIYSGIGVYFALTPYVFHHVWTCTVPPPSASNNTPNPNPLRTLLLDILVKHWANPNPHFPNAVLVRSQGPQQSSSSSSSAADFSMSLRARWESLFETHTDLRRDFIFGLQAGRGVGGVQAYFSAGAFAGRGGAGGGGVKRPGAGARPDGGVVVKKEGGNEEGGN</sequence>
<protein>
    <submittedName>
        <fullName evidence="2">Uncharacterized protein</fullName>
    </submittedName>
</protein>
<evidence type="ECO:0000256" key="1">
    <source>
        <dbReference type="SAM" id="MobiDB-lite"/>
    </source>
</evidence>
<feature type="compositionally biased region" description="Low complexity" evidence="1">
    <location>
        <begin position="176"/>
        <end position="211"/>
    </location>
</feature>
<organism evidence="2 3">
    <name type="scientific">Decorospora gaudefroyi</name>
    <dbReference type="NCBI Taxonomy" id="184978"/>
    <lineage>
        <taxon>Eukaryota</taxon>
        <taxon>Fungi</taxon>
        <taxon>Dikarya</taxon>
        <taxon>Ascomycota</taxon>
        <taxon>Pezizomycotina</taxon>
        <taxon>Dothideomycetes</taxon>
        <taxon>Pleosporomycetidae</taxon>
        <taxon>Pleosporales</taxon>
        <taxon>Pleosporineae</taxon>
        <taxon>Pleosporaceae</taxon>
        <taxon>Decorospora</taxon>
    </lineage>
</organism>
<feature type="region of interest" description="Disordered" evidence="1">
    <location>
        <begin position="162"/>
        <end position="252"/>
    </location>
</feature>
<reference evidence="2" key="1">
    <citation type="submission" date="2020-01" db="EMBL/GenBank/DDBJ databases">
        <authorList>
            <consortium name="DOE Joint Genome Institute"/>
            <person name="Haridas S."/>
            <person name="Albert R."/>
            <person name="Binder M."/>
            <person name="Bloem J."/>
            <person name="Labutti K."/>
            <person name="Salamov A."/>
            <person name="Andreopoulos B."/>
            <person name="Baker S.E."/>
            <person name="Barry K."/>
            <person name="Bills G."/>
            <person name="Bluhm B.H."/>
            <person name="Cannon C."/>
            <person name="Castanera R."/>
            <person name="Culley D.E."/>
            <person name="Daum C."/>
            <person name="Ezra D."/>
            <person name="Gonzalez J.B."/>
            <person name="Henrissat B."/>
            <person name="Kuo A."/>
            <person name="Liang C."/>
            <person name="Lipzen A."/>
            <person name="Lutzoni F."/>
            <person name="Magnuson J."/>
            <person name="Mondo S."/>
            <person name="Nolan M."/>
            <person name="Ohm R."/>
            <person name="Pangilinan J."/>
            <person name="Park H.-J."/>
            <person name="Ramirez L."/>
            <person name="Alfaro M."/>
            <person name="Sun H."/>
            <person name="Tritt A."/>
            <person name="Yoshinaga Y."/>
            <person name="Zwiers L.-H."/>
            <person name="Turgeon B.G."/>
            <person name="Goodwin S.B."/>
            <person name="Spatafora J.W."/>
            <person name="Crous P.W."/>
            <person name="Grigoriev I.V."/>
        </authorList>
    </citation>
    <scope>NUCLEOTIDE SEQUENCE</scope>
    <source>
        <strain evidence="2">P77</strain>
    </source>
</reference>
<dbReference type="OrthoDB" id="1022638at2759"/>
<feature type="compositionally biased region" description="Pro residues" evidence="1">
    <location>
        <begin position="237"/>
        <end position="247"/>
    </location>
</feature>
<name>A0A6A5KR90_9PLEO</name>
<gene>
    <name evidence="2" type="ORF">BDW02DRAFT_616691</name>
</gene>
<dbReference type="Proteomes" id="UP000800040">
    <property type="component" value="Unassembled WGS sequence"/>
</dbReference>
<proteinExistence type="predicted"/>
<dbReference type="AlphaFoldDB" id="A0A6A5KR90"/>
<evidence type="ECO:0000313" key="2">
    <source>
        <dbReference type="EMBL" id="KAF1836183.1"/>
    </source>
</evidence>
<keyword evidence="3" id="KW-1185">Reference proteome</keyword>
<dbReference type="EMBL" id="ML975276">
    <property type="protein sequence ID" value="KAF1836183.1"/>
    <property type="molecule type" value="Genomic_DNA"/>
</dbReference>
<feature type="region of interest" description="Disordered" evidence="1">
    <location>
        <begin position="409"/>
        <end position="441"/>
    </location>
</feature>
<accession>A0A6A5KR90</accession>
<feature type="compositionally biased region" description="Pro residues" evidence="1">
    <location>
        <begin position="212"/>
        <end position="230"/>
    </location>
</feature>
<evidence type="ECO:0000313" key="3">
    <source>
        <dbReference type="Proteomes" id="UP000800040"/>
    </source>
</evidence>
<feature type="compositionally biased region" description="Low complexity" evidence="1">
    <location>
        <begin position="417"/>
        <end position="429"/>
    </location>
</feature>